<feature type="non-terminal residue" evidence="1">
    <location>
        <position position="1"/>
    </location>
</feature>
<comment type="caution">
    <text evidence="1">The sequence shown here is derived from an EMBL/GenBank/DDBJ whole genome shotgun (WGS) entry which is preliminary data.</text>
</comment>
<dbReference type="AlphaFoldDB" id="X1BQT1"/>
<sequence length="34" mass="4135">VLFRWGDLTEQQELLHRIESAKILQGVFESHQYY</sequence>
<proteinExistence type="predicted"/>
<gene>
    <name evidence="1" type="ORF">S01H4_43254</name>
</gene>
<protein>
    <submittedName>
        <fullName evidence="1">Uncharacterized protein</fullName>
    </submittedName>
</protein>
<evidence type="ECO:0000313" key="1">
    <source>
        <dbReference type="EMBL" id="GAG97430.1"/>
    </source>
</evidence>
<name>X1BQT1_9ZZZZ</name>
<accession>X1BQT1</accession>
<reference evidence="1" key="1">
    <citation type="journal article" date="2014" name="Front. Microbiol.">
        <title>High frequency of phylogenetically diverse reductive dehalogenase-homologous genes in deep subseafloor sedimentary metagenomes.</title>
        <authorList>
            <person name="Kawai M."/>
            <person name="Futagami T."/>
            <person name="Toyoda A."/>
            <person name="Takaki Y."/>
            <person name="Nishi S."/>
            <person name="Hori S."/>
            <person name="Arai W."/>
            <person name="Tsubouchi T."/>
            <person name="Morono Y."/>
            <person name="Uchiyama I."/>
            <person name="Ito T."/>
            <person name="Fujiyama A."/>
            <person name="Inagaki F."/>
            <person name="Takami H."/>
        </authorList>
    </citation>
    <scope>NUCLEOTIDE SEQUENCE</scope>
    <source>
        <strain evidence="1">Expedition CK06-06</strain>
    </source>
</reference>
<organism evidence="1">
    <name type="scientific">marine sediment metagenome</name>
    <dbReference type="NCBI Taxonomy" id="412755"/>
    <lineage>
        <taxon>unclassified sequences</taxon>
        <taxon>metagenomes</taxon>
        <taxon>ecological metagenomes</taxon>
    </lineage>
</organism>
<dbReference type="EMBL" id="BART01023844">
    <property type="protein sequence ID" value="GAG97430.1"/>
    <property type="molecule type" value="Genomic_DNA"/>
</dbReference>